<dbReference type="AlphaFoldDB" id="A0A0D0LZ64"/>
<comment type="caution">
    <text evidence="1">The sequence shown here is derived from an EMBL/GenBank/DDBJ whole genome shotgun (WGS) entry which is preliminary data.</text>
</comment>
<dbReference type="Gene3D" id="3.30.1330.40">
    <property type="entry name" value="RutC-like"/>
    <property type="match status" value="1"/>
</dbReference>
<dbReference type="InterPro" id="IPR035959">
    <property type="entry name" value="RutC-like_sf"/>
</dbReference>
<dbReference type="PANTHER" id="PTHR43857:SF1">
    <property type="entry name" value="YJGH FAMILY PROTEIN"/>
    <property type="match status" value="1"/>
</dbReference>
<dbReference type="Pfam" id="PF01042">
    <property type="entry name" value="Ribonuc_L-PSP"/>
    <property type="match status" value="1"/>
</dbReference>
<dbReference type="Proteomes" id="UP000032067">
    <property type="component" value="Unassembled WGS sequence"/>
</dbReference>
<accession>A0A0D0LZ64</accession>
<sequence>MKQQPALYSHGVPWEEAFGVGQGYSVNGTIYISGQFSHDMQGAFVGEGDIAAQTRQTLDNLDRVLAGFHVTKTNLAELVVYVTDPQAHTESLVPVFKAYMGTHRPAVTLVGVTALAFPHQLIEIKAVAHTD</sequence>
<dbReference type="CDD" id="cd00448">
    <property type="entry name" value="YjgF_YER057c_UK114_family"/>
    <property type="match status" value="1"/>
</dbReference>
<reference evidence="1 2" key="1">
    <citation type="submission" date="2014-12" db="EMBL/GenBank/DDBJ databases">
        <title>16Stimator: statistical estimation of ribosomal gene copy numbers from draft genome assemblies.</title>
        <authorList>
            <person name="Perisin M.A."/>
            <person name="Vetter M."/>
            <person name="Gilbert J.A."/>
            <person name="Bergelson J."/>
        </authorList>
    </citation>
    <scope>NUCLEOTIDE SEQUENCE [LARGE SCALE GENOMIC DNA]</scope>
    <source>
        <strain evidence="1 2">MEDvA23</strain>
    </source>
</reference>
<dbReference type="EMBL" id="JXQQ01000012">
    <property type="protein sequence ID" value="KIQ34683.1"/>
    <property type="molecule type" value="Genomic_DNA"/>
</dbReference>
<dbReference type="SUPFAM" id="SSF55298">
    <property type="entry name" value="YjgF-like"/>
    <property type="match status" value="1"/>
</dbReference>
<organism evidence="1 2">
    <name type="scientific">Variovorax paradoxus</name>
    <dbReference type="NCBI Taxonomy" id="34073"/>
    <lineage>
        <taxon>Bacteria</taxon>
        <taxon>Pseudomonadati</taxon>
        <taxon>Pseudomonadota</taxon>
        <taxon>Betaproteobacteria</taxon>
        <taxon>Burkholderiales</taxon>
        <taxon>Comamonadaceae</taxon>
        <taxon>Variovorax</taxon>
    </lineage>
</organism>
<evidence type="ECO:0000313" key="1">
    <source>
        <dbReference type="EMBL" id="KIQ34683.1"/>
    </source>
</evidence>
<dbReference type="RefSeq" id="WP_042577981.1">
    <property type="nucleotide sequence ID" value="NZ_JXQQ01000012.1"/>
</dbReference>
<gene>
    <name evidence="1" type="ORF">RT97_06555</name>
</gene>
<proteinExistence type="predicted"/>
<name>A0A0D0LZ64_VARPD</name>
<evidence type="ECO:0000313" key="2">
    <source>
        <dbReference type="Proteomes" id="UP000032067"/>
    </source>
</evidence>
<dbReference type="OrthoDB" id="8655901at2"/>
<dbReference type="InterPro" id="IPR006175">
    <property type="entry name" value="YjgF/YER057c/UK114"/>
</dbReference>
<dbReference type="PANTHER" id="PTHR43857">
    <property type="entry name" value="BLR7761 PROTEIN"/>
    <property type="match status" value="1"/>
</dbReference>
<protein>
    <submittedName>
        <fullName evidence="1">Translation initiation inhibitor</fullName>
    </submittedName>
</protein>